<keyword evidence="11 18" id="KW-0560">Oxidoreductase</keyword>
<dbReference type="EC" id="1.4.7.1" evidence="18"/>
<dbReference type="GO" id="GO:0046872">
    <property type="term" value="F:metal ion binding"/>
    <property type="evidence" value="ECO:0007669"/>
    <property type="project" value="UniProtKB-KW"/>
</dbReference>
<comment type="cofactor">
    <cofactor evidence="3">
        <name>FAD</name>
        <dbReference type="ChEBI" id="CHEBI:57692"/>
    </cofactor>
</comment>
<evidence type="ECO:0000313" key="19">
    <source>
        <dbReference type="Proteomes" id="UP000009226"/>
    </source>
</evidence>
<dbReference type="InterPro" id="IPR002489">
    <property type="entry name" value="Glu_synth_asu_C"/>
</dbReference>
<dbReference type="InterPro" id="IPR002932">
    <property type="entry name" value="Glu_synthdom"/>
</dbReference>
<dbReference type="Gene3D" id="3.60.20.10">
    <property type="entry name" value="Glutamine Phosphoribosylpyrophosphate, subunit 1, domain 1"/>
    <property type="match status" value="1"/>
</dbReference>
<evidence type="ECO:0000256" key="1">
    <source>
        <dbReference type="ARBA" id="ARBA00001917"/>
    </source>
</evidence>
<dbReference type="Pfam" id="PF04898">
    <property type="entry name" value="Glu_syn_central"/>
    <property type="match status" value="1"/>
</dbReference>
<dbReference type="InterPro" id="IPR029055">
    <property type="entry name" value="Ntn_hydrolases_N"/>
</dbReference>
<dbReference type="Gene3D" id="2.160.20.60">
    <property type="entry name" value="Glutamate synthase, alpha subunit, C-terminal domain"/>
    <property type="match status" value="1"/>
</dbReference>
<dbReference type="PANTHER" id="PTHR11938:SF133">
    <property type="entry name" value="GLUTAMATE SYNTHASE (NADH)"/>
    <property type="match status" value="1"/>
</dbReference>
<dbReference type="FunFam" id="3.20.20.70:FF:000031">
    <property type="entry name" value="Glutamate synthase 1 [NADH]"/>
    <property type="match status" value="1"/>
</dbReference>
<organism evidence="18 19">
    <name type="scientific">Desulfotomaculum nigrificans (strain DSM 14880 / VKM B-2319 / CO-1-SRB)</name>
    <name type="common">Desulfotomaculum carboxydivorans</name>
    <dbReference type="NCBI Taxonomy" id="868595"/>
    <lineage>
        <taxon>Bacteria</taxon>
        <taxon>Bacillati</taxon>
        <taxon>Bacillota</taxon>
        <taxon>Clostridia</taxon>
        <taxon>Eubacteriales</taxon>
        <taxon>Desulfotomaculaceae</taxon>
        <taxon>Desulfotomaculum</taxon>
    </lineage>
</organism>
<evidence type="ECO:0000256" key="3">
    <source>
        <dbReference type="ARBA" id="ARBA00001974"/>
    </source>
</evidence>
<dbReference type="MEROPS" id="C44.003"/>
<dbReference type="GO" id="GO:0006537">
    <property type="term" value="P:glutamate biosynthetic process"/>
    <property type="evidence" value="ECO:0007669"/>
    <property type="project" value="UniProtKB-KW"/>
</dbReference>
<sequence>MTAVSPGNVYGLPPKQGLYDPRFEHDACGIGFVANIKGEKSNEILHKALNILINLDHRGGQGADTNTGDGAGILMQIPHIFFEKECAKIGFKLPPAGNYGIGMLFLPHDTDKRVGCQRILEQVIQEEGQILLGWREVPVNHAVPGETARLAQPAIWQVFIGANPQIKDSLDFERKLYVIRKRAKREVRRSWLKDGETFYFASLSSRTIVYKGMLTPAQLDQFYLDLQDPDIEIALALVHSRFSTNTFPSWERAHPYRYTIHNGEINTLRGNVNWMHARQSMCQSELFGDDIKKILPVIDQQGSDSAMFDNCLEFLFLTGRSLPHAAMMMIPEPWYHHESMSDEKKAFYEYHSCLMEPWDGPAAVAFTDGKIICASLDRNGLRPSRYYVTKDNLIVLASEVGVLDIEPENVLYKERLRPGRMLLVDTEQGRIVTDEELKQRMVSEHPYRQWIDQYMTNLEDLPEATEVPEPDYENITRRQQAFGYTHEDLVKILEPMAKNGVEPVGAMGNDASLAVLSEKPQLLYNYFKQLFAQVTNPPIDAIREEIVTAIGTTIGSEKNLIKPEPDSCRRIRIKTPILNNRELAKLRSIKQEGYKAITLPILYKLSEGMRGLEQALDNLFRTADAAINDGANLLILSDRGINQENAAIPALLAVSGLHHHLIREGTRTRVSLLLESGEPREVHHFSVLLGYGANAINPYLAIETLENMINRGYISELSPQEAVKNYLKAATKGVVKVMSKMGISTIQSYCGAQIFEAVGIHQSVIDKYFTWTPSRIGGIDLEAIAREVELRHRRAYSEQAGLDDTLDSGSAYQWRHDGEEHMFNPQTIYYLQQACRNNDYGSFKEYSTLLDQETRKRCTLRGLFAFKSNRQPVPIDEVEPVESICRRFKTGAMSFGSISKEAHECLAIAMNRIGGKSNTGEGGEDPARFIPDANGDSRRSAIKQVASGRFGVTSNYLVNADEIQIKMAQGAKPGEGGQLPGRKVYPWVAEVRGTTAGVGLISPPPHHDIYSIEDLAELIHDLKNANPRARINVKLVSEVGVGTIAAGVAKGRADVVLISGYDGGTGASPRTSMRHAGLPWELGLAETHQTLVLNKLRDRIVVETDGKLMTGRDVVIAALLGAEEYGFATAPLVAMGCVMMRVCNLDTCPVGIATQNPELRKNFTGKPEHVVNFMRFIAQEMREIMAQLGFRTINEMIGRTDVLEVSDAVNHWKRKGLDLSALLYQPNVPETVGRYCRVAQDHGLEKSLDMQQLLTICQPALEHGERVAAKLPIRNTNRVVGTILGSEVTRRYGAAGLPEDTIQLTFTGSAGQSFGAFVPKGITLILEGDANDYIGKGLSGGKVIVFPPAKSTFVPEENIIIGNVAFYGATSGEAYIRGVAGERFCVRNSGVRAVVEGVGDHGCEYMTGGRVVVLGSTGRNFAAGMSGGIAYVLDEDGTFPTRCNKEMVLLEKLTDVEEIKEVKGMIEQHLKYTQSKVAQRVLDNWDNMLPRFVRVIPKDYKRMMEAMQRAYKMGLSGEEAVMAAFEENKNDKSRVSGN</sequence>
<keyword evidence="15" id="KW-0003">3Fe-4S</keyword>
<keyword evidence="19" id="KW-1185">Reference proteome</keyword>
<evidence type="ECO:0000256" key="12">
    <source>
        <dbReference type="ARBA" id="ARBA00023004"/>
    </source>
</evidence>
<protein>
    <submittedName>
        <fullName evidence="18">Glutamate synthase (Ferredoxin)</fullName>
        <ecNumber evidence="18">1.4.7.1</ecNumber>
    </submittedName>
</protein>
<dbReference type="RefSeq" id="WP_013809670.1">
    <property type="nucleotide sequence ID" value="NC_015565.1"/>
</dbReference>
<keyword evidence="9" id="KW-0274">FAD</keyword>
<dbReference type="Pfam" id="PF00310">
    <property type="entry name" value="GATase_2"/>
    <property type="match status" value="1"/>
</dbReference>
<dbReference type="InterPro" id="IPR050711">
    <property type="entry name" value="ET-N_metabolism_enzyme"/>
</dbReference>
<dbReference type="FunFam" id="2.160.20.60:FF:000001">
    <property type="entry name" value="Glutamate synthase, large subunit"/>
    <property type="match status" value="1"/>
</dbReference>
<accession>F6B7P0</accession>
<proteinExistence type="inferred from homology"/>
<evidence type="ECO:0000256" key="10">
    <source>
        <dbReference type="ARBA" id="ARBA00022962"/>
    </source>
</evidence>
<dbReference type="Proteomes" id="UP000009226">
    <property type="component" value="Chromosome"/>
</dbReference>
<evidence type="ECO:0000256" key="6">
    <source>
        <dbReference type="ARBA" id="ARBA00022630"/>
    </source>
</evidence>
<dbReference type="KEGG" id="dca:Desca_0520"/>
<dbReference type="CDD" id="cd00713">
    <property type="entry name" value="GltS"/>
    <property type="match status" value="1"/>
</dbReference>
<evidence type="ECO:0000256" key="4">
    <source>
        <dbReference type="ARBA" id="ARBA00009716"/>
    </source>
</evidence>
<evidence type="ECO:0000256" key="14">
    <source>
        <dbReference type="ARBA" id="ARBA00023164"/>
    </source>
</evidence>
<dbReference type="InterPro" id="IPR006982">
    <property type="entry name" value="Glu_synth_centr_N"/>
</dbReference>
<keyword evidence="14" id="KW-0314">Glutamate biosynthesis</keyword>
<dbReference type="Pfam" id="PF01493">
    <property type="entry name" value="GXGXG"/>
    <property type="match status" value="1"/>
</dbReference>
<comment type="similarity">
    <text evidence="4">Belongs to the glutamate synthase family.</text>
</comment>
<evidence type="ECO:0000256" key="7">
    <source>
        <dbReference type="ARBA" id="ARBA00022643"/>
    </source>
</evidence>
<dbReference type="FunFam" id="3.20.20.70:FF:000053">
    <property type="entry name" value="Glutamate synthase large subunit"/>
    <property type="match status" value="1"/>
</dbReference>
<dbReference type="InterPro" id="IPR036485">
    <property type="entry name" value="Glu_synth_asu_C_sf"/>
</dbReference>
<keyword evidence="5" id="KW-0028">Amino-acid biosynthesis</keyword>
<evidence type="ECO:0000256" key="13">
    <source>
        <dbReference type="ARBA" id="ARBA00023014"/>
    </source>
</evidence>
<dbReference type="GO" id="GO:0051538">
    <property type="term" value="F:3 iron, 4 sulfur cluster binding"/>
    <property type="evidence" value="ECO:0007669"/>
    <property type="project" value="UniProtKB-KW"/>
</dbReference>
<gene>
    <name evidence="18" type="ordered locus">Desca_0520</name>
</gene>
<dbReference type="eggNOG" id="COG0067">
    <property type="taxonomic scope" value="Bacteria"/>
</dbReference>
<evidence type="ECO:0000313" key="18">
    <source>
        <dbReference type="EMBL" id="AEF93412.1"/>
    </source>
</evidence>
<dbReference type="CDD" id="cd02808">
    <property type="entry name" value="GltS_FMN"/>
    <property type="match status" value="1"/>
</dbReference>
<comment type="cofactor">
    <cofactor evidence="1">
        <name>FMN</name>
        <dbReference type="ChEBI" id="CHEBI:58210"/>
    </cofactor>
</comment>
<dbReference type="Gene3D" id="3.20.20.70">
    <property type="entry name" value="Aldolase class I"/>
    <property type="match status" value="2"/>
</dbReference>
<dbReference type="InterPro" id="IPR013785">
    <property type="entry name" value="Aldolase_TIM"/>
</dbReference>
<dbReference type="eggNOG" id="COG0069">
    <property type="taxonomic scope" value="Bacteria"/>
</dbReference>
<dbReference type="FunFam" id="3.60.20.10:FF:000001">
    <property type="entry name" value="Glutamate synthase, large subunit"/>
    <property type="match status" value="1"/>
</dbReference>
<name>F6B7P0_DESCC</name>
<comment type="pathway">
    <text evidence="16">Amino-acid biosynthesis.</text>
</comment>
<evidence type="ECO:0000256" key="8">
    <source>
        <dbReference type="ARBA" id="ARBA00022723"/>
    </source>
</evidence>
<evidence type="ECO:0000256" key="9">
    <source>
        <dbReference type="ARBA" id="ARBA00022827"/>
    </source>
</evidence>
<dbReference type="InterPro" id="IPR017932">
    <property type="entry name" value="GATase_2_dom"/>
</dbReference>
<dbReference type="STRING" id="868595.Desca_0520"/>
<dbReference type="PROSITE" id="PS51278">
    <property type="entry name" value="GATASE_TYPE_2"/>
    <property type="match status" value="1"/>
</dbReference>
<dbReference type="EMBL" id="CP002736">
    <property type="protein sequence ID" value="AEF93412.1"/>
    <property type="molecule type" value="Genomic_DNA"/>
</dbReference>
<evidence type="ECO:0000259" key="17">
    <source>
        <dbReference type="PROSITE" id="PS51278"/>
    </source>
</evidence>
<dbReference type="SUPFAM" id="SSF56235">
    <property type="entry name" value="N-terminal nucleophile aminohydrolases (Ntn hydrolases)"/>
    <property type="match status" value="1"/>
</dbReference>
<keyword evidence="13" id="KW-0411">Iron-sulfur</keyword>
<keyword evidence="12" id="KW-0408">Iron</keyword>
<dbReference type="CDD" id="cd00982">
    <property type="entry name" value="gltB_C"/>
    <property type="match status" value="1"/>
</dbReference>
<reference evidence="18 19" key="1">
    <citation type="submission" date="2011-05" db="EMBL/GenBank/DDBJ databases">
        <title>Complete sequence of Desulfotomaculum carboxydivorans CO-1-SRB.</title>
        <authorList>
            <consortium name="US DOE Joint Genome Institute"/>
            <person name="Lucas S."/>
            <person name="Han J."/>
            <person name="Lapidus A."/>
            <person name="Cheng J.-F."/>
            <person name="Goodwin L."/>
            <person name="Pitluck S."/>
            <person name="Peters L."/>
            <person name="Mikhailova N."/>
            <person name="Lu M."/>
            <person name="Han C."/>
            <person name="Tapia R."/>
            <person name="Land M."/>
            <person name="Hauser L."/>
            <person name="Kyrpides N."/>
            <person name="Ivanova N."/>
            <person name="Pagani I."/>
            <person name="Stams A."/>
            <person name="Plugge C."/>
            <person name="Muyzer G."/>
            <person name="Kuever J."/>
            <person name="Parshina S."/>
            <person name="Ivanova A."/>
            <person name="Nazina T."/>
            <person name="Woyke T."/>
        </authorList>
    </citation>
    <scope>NUCLEOTIDE SEQUENCE [LARGE SCALE GENOMIC DNA]</scope>
    <source>
        <strain evidence="19">DSM 14880 / VKM B-2319 / CO-1-SRB</strain>
    </source>
</reference>
<keyword evidence="10" id="KW-0315">Glutamine amidotransferase</keyword>
<keyword evidence="8" id="KW-0479">Metal-binding</keyword>
<dbReference type="SUPFAM" id="SSF69336">
    <property type="entry name" value="Alpha subunit of glutamate synthase, C-terminal domain"/>
    <property type="match status" value="1"/>
</dbReference>
<dbReference type="SUPFAM" id="SSF51395">
    <property type="entry name" value="FMN-linked oxidoreductases"/>
    <property type="match status" value="1"/>
</dbReference>
<dbReference type="Pfam" id="PF01645">
    <property type="entry name" value="Glu_synthase"/>
    <property type="match status" value="1"/>
</dbReference>
<dbReference type="NCBIfam" id="NF008730">
    <property type="entry name" value="PRK11750.1"/>
    <property type="match status" value="1"/>
</dbReference>
<evidence type="ECO:0000256" key="2">
    <source>
        <dbReference type="ARBA" id="ARBA00001927"/>
    </source>
</evidence>
<evidence type="ECO:0000256" key="5">
    <source>
        <dbReference type="ARBA" id="ARBA00022605"/>
    </source>
</evidence>
<keyword evidence="7" id="KW-0288">FMN</keyword>
<feature type="domain" description="Glutamine amidotransferase type-2" evidence="17">
    <location>
        <begin position="28"/>
        <end position="427"/>
    </location>
</feature>
<comment type="cofactor">
    <cofactor evidence="2">
        <name>[3Fe-4S] cluster</name>
        <dbReference type="ChEBI" id="CHEBI:21137"/>
    </cofactor>
</comment>
<evidence type="ECO:0000256" key="11">
    <source>
        <dbReference type="ARBA" id="ARBA00023002"/>
    </source>
</evidence>
<keyword evidence="6" id="KW-0285">Flavoprotein</keyword>
<dbReference type="GO" id="GO:0019676">
    <property type="term" value="P:ammonia assimilation cycle"/>
    <property type="evidence" value="ECO:0007669"/>
    <property type="project" value="TreeGrafter"/>
</dbReference>
<dbReference type="eggNOG" id="COG0070">
    <property type="taxonomic scope" value="Bacteria"/>
</dbReference>
<evidence type="ECO:0000256" key="15">
    <source>
        <dbReference type="ARBA" id="ARBA00023291"/>
    </source>
</evidence>
<dbReference type="HOGENOM" id="CLU_000422_8_2_9"/>
<dbReference type="GO" id="GO:0016041">
    <property type="term" value="F:glutamate synthase (ferredoxin) activity"/>
    <property type="evidence" value="ECO:0007669"/>
    <property type="project" value="UniProtKB-EC"/>
</dbReference>
<evidence type="ECO:0000256" key="16">
    <source>
        <dbReference type="ARBA" id="ARBA00029440"/>
    </source>
</evidence>
<dbReference type="PANTHER" id="PTHR11938">
    <property type="entry name" value="FAD NADPH DEHYDROGENASE/OXIDOREDUCTASE"/>
    <property type="match status" value="1"/>
</dbReference>